<feature type="domain" description="Flagellar hook-associated protein 1 D2-like" evidence="10">
    <location>
        <begin position="332"/>
        <end position="411"/>
    </location>
</feature>
<comment type="similarity">
    <text evidence="3 7">Belongs to the flagella basal body rod proteins family.</text>
</comment>
<evidence type="ECO:0000259" key="10">
    <source>
        <dbReference type="Pfam" id="PF21158"/>
    </source>
</evidence>
<dbReference type="EMBL" id="APNK01000007">
    <property type="protein sequence ID" value="KEZ78026.1"/>
    <property type="molecule type" value="Genomic_DNA"/>
</dbReference>
<evidence type="ECO:0000256" key="7">
    <source>
        <dbReference type="RuleBase" id="RU362065"/>
    </source>
</evidence>
<dbReference type="eggNOG" id="COG1256">
    <property type="taxonomic scope" value="Bacteria"/>
</dbReference>
<evidence type="ECO:0000256" key="1">
    <source>
        <dbReference type="ARBA" id="ARBA00004365"/>
    </source>
</evidence>
<dbReference type="InterPro" id="IPR010930">
    <property type="entry name" value="Flg_bb/hook_C_dom"/>
</dbReference>
<keyword evidence="12" id="KW-0969">Cilium</keyword>
<organism evidence="12 13">
    <name type="scientific">Salinisphaera hydrothermalis (strain C41B8)</name>
    <dbReference type="NCBI Taxonomy" id="1304275"/>
    <lineage>
        <taxon>Bacteria</taxon>
        <taxon>Pseudomonadati</taxon>
        <taxon>Pseudomonadota</taxon>
        <taxon>Gammaproteobacteria</taxon>
        <taxon>Salinisphaerales</taxon>
        <taxon>Salinisphaeraceae</taxon>
        <taxon>Salinisphaera</taxon>
    </lineage>
</organism>
<evidence type="ECO:0000256" key="2">
    <source>
        <dbReference type="ARBA" id="ARBA00004613"/>
    </source>
</evidence>
<evidence type="ECO:0000313" key="13">
    <source>
        <dbReference type="Proteomes" id="UP000028302"/>
    </source>
</evidence>
<dbReference type="STRING" id="1304275.C41B8_07017"/>
<feature type="domain" description="Flagellar basal body rod protein N-terminal" evidence="8">
    <location>
        <begin position="8"/>
        <end position="35"/>
    </location>
</feature>
<keyword evidence="13" id="KW-1185">Reference proteome</keyword>
<dbReference type="PANTHER" id="PTHR30033">
    <property type="entry name" value="FLAGELLAR HOOK-ASSOCIATED PROTEIN 1"/>
    <property type="match status" value="1"/>
</dbReference>
<dbReference type="InterPro" id="IPR053927">
    <property type="entry name" value="FlgK_helical"/>
</dbReference>
<dbReference type="Pfam" id="PF00460">
    <property type="entry name" value="Flg_bb_rod"/>
    <property type="match status" value="1"/>
</dbReference>
<dbReference type="NCBIfam" id="TIGR02492">
    <property type="entry name" value="flgK_ends"/>
    <property type="match status" value="1"/>
</dbReference>
<keyword evidence="5 7" id="KW-0964">Secreted</keyword>
<keyword evidence="12" id="KW-0966">Cell projection</keyword>
<dbReference type="SUPFAM" id="SSF64518">
    <property type="entry name" value="Phase 1 flagellin"/>
    <property type="match status" value="1"/>
</dbReference>
<protein>
    <recommendedName>
        <fullName evidence="4 7">Flagellar hook-associated protein 1</fullName>
        <shortName evidence="7">HAP1</shortName>
    </recommendedName>
</protein>
<proteinExistence type="inferred from homology"/>
<feature type="domain" description="Flagellar basal-body/hook protein C-terminal" evidence="9">
    <location>
        <begin position="501"/>
        <end position="538"/>
    </location>
</feature>
<feature type="domain" description="Flagellar hook-associated protein FlgK helical" evidence="11">
    <location>
        <begin position="88"/>
        <end position="321"/>
    </location>
</feature>
<sequence length="541" mass="56008">MSNLFGIGLSGLSAAQAGLNTTSNNISNVNTPGYTRRKTQLSEVAGSQEAGGVQVTGVQRQYAQFLTAQLNAAQSKASATTSHLDQVSQIDNLLSDSTSGLAPRMQSFFDSLSTLAGSPQDSSARNAVLGDAQDMASRFRSFASTLSDMGDAVDKQVKSAVSEVNNNASQIAALNKQITVTQARTGQPPNKLLDQRDELVAKTSKLINVDVTKNDDGSYNLTVGGQSLVDANGSHKLTTVASANDPTQQRLGYVSADGGTREIPNARVTGGEIGGLLSFAADSLAPAQAKLNQTAHDLATAVNAQHEQGTDLNGNPGQALFTTSQPSVYASQNNTGSATLSASFAAGQTDAVTADNYRVKYTGSGYQVTRASDGASVNANFDSASNTLSFGGLNVSVSGNPAQGDTFAVRPLDNAASSFSVAISDPAKLAAAQGGGVGDNKNANALAALQQANVVEGNRSFSDNYSQLVGNIGNQTQSLQVNSDSESALTKELSQAQQSVAGVNLDEENVNLMYYQQMYQANARVIQTASTVFDTVLGLGR</sequence>
<dbReference type="PANTHER" id="PTHR30033:SF1">
    <property type="entry name" value="FLAGELLAR HOOK-ASSOCIATED PROTEIN 1"/>
    <property type="match status" value="1"/>
</dbReference>
<evidence type="ECO:0000256" key="4">
    <source>
        <dbReference type="ARBA" id="ARBA00016244"/>
    </source>
</evidence>
<dbReference type="GO" id="GO:0044780">
    <property type="term" value="P:bacterial-type flagellum assembly"/>
    <property type="evidence" value="ECO:0007669"/>
    <property type="project" value="InterPro"/>
</dbReference>
<dbReference type="GO" id="GO:0005576">
    <property type="term" value="C:extracellular region"/>
    <property type="evidence" value="ECO:0007669"/>
    <property type="project" value="UniProtKB-SubCell"/>
</dbReference>
<dbReference type="GO" id="GO:0005198">
    <property type="term" value="F:structural molecule activity"/>
    <property type="evidence" value="ECO:0007669"/>
    <property type="project" value="UniProtKB-UniRule"/>
</dbReference>
<dbReference type="PROSITE" id="PS00588">
    <property type="entry name" value="FLAGELLA_BB_ROD"/>
    <property type="match status" value="1"/>
</dbReference>
<dbReference type="InterPro" id="IPR049119">
    <property type="entry name" value="FlgK_D2-like"/>
</dbReference>
<evidence type="ECO:0000259" key="11">
    <source>
        <dbReference type="Pfam" id="PF22638"/>
    </source>
</evidence>
<dbReference type="RefSeq" id="WP_037335965.1">
    <property type="nucleotide sequence ID" value="NZ_APNK01000007.1"/>
</dbReference>
<dbReference type="InterPro" id="IPR001444">
    <property type="entry name" value="Flag_bb_rod_N"/>
</dbReference>
<evidence type="ECO:0000256" key="3">
    <source>
        <dbReference type="ARBA" id="ARBA00009677"/>
    </source>
</evidence>
<evidence type="ECO:0000256" key="5">
    <source>
        <dbReference type="ARBA" id="ARBA00022525"/>
    </source>
</evidence>
<dbReference type="InterPro" id="IPR002371">
    <property type="entry name" value="FlgK"/>
</dbReference>
<reference evidence="12 13" key="1">
    <citation type="submission" date="2013-03" db="EMBL/GenBank/DDBJ databases">
        <title>Salinisphaera hydrothermalis C41B8 Genome Sequencing.</title>
        <authorList>
            <person name="Li C."/>
            <person name="Lai Q."/>
            <person name="Shao Z."/>
        </authorList>
    </citation>
    <scope>NUCLEOTIDE SEQUENCE [LARGE SCALE GENOMIC DNA]</scope>
    <source>
        <strain evidence="12 13">C41B8</strain>
    </source>
</reference>
<dbReference type="PATRIC" id="fig|1304275.5.peg.1435"/>
<gene>
    <name evidence="7" type="primary">flgK</name>
    <name evidence="12" type="ORF">C41B8_07017</name>
</gene>
<evidence type="ECO:0000259" key="8">
    <source>
        <dbReference type="Pfam" id="PF00460"/>
    </source>
</evidence>
<dbReference type="GO" id="GO:0009424">
    <property type="term" value="C:bacterial-type flagellum hook"/>
    <property type="evidence" value="ECO:0007669"/>
    <property type="project" value="UniProtKB-UniRule"/>
</dbReference>
<dbReference type="Pfam" id="PF21158">
    <property type="entry name" value="flgK_1st_1"/>
    <property type="match status" value="1"/>
</dbReference>
<evidence type="ECO:0000259" key="9">
    <source>
        <dbReference type="Pfam" id="PF06429"/>
    </source>
</evidence>
<dbReference type="PRINTS" id="PR01005">
    <property type="entry name" value="FLGHOOKAP1"/>
</dbReference>
<dbReference type="InterPro" id="IPR019776">
    <property type="entry name" value="Flagellar_basal_body_rod_CS"/>
</dbReference>
<evidence type="ECO:0000313" key="12">
    <source>
        <dbReference type="EMBL" id="KEZ78026.1"/>
    </source>
</evidence>
<dbReference type="Proteomes" id="UP000028302">
    <property type="component" value="Unassembled WGS sequence"/>
</dbReference>
<name>A0A084IMU2_SALHC</name>
<keyword evidence="12" id="KW-0282">Flagellum</keyword>
<dbReference type="Pfam" id="PF06429">
    <property type="entry name" value="Flg_bbr_C"/>
    <property type="match status" value="1"/>
</dbReference>
<comment type="subcellular location">
    <subcellularLocation>
        <location evidence="1 7">Bacterial flagellum</location>
    </subcellularLocation>
    <subcellularLocation>
        <location evidence="2 7">Secreted</location>
    </subcellularLocation>
</comment>
<comment type="caution">
    <text evidence="12">The sequence shown here is derived from an EMBL/GenBank/DDBJ whole genome shotgun (WGS) entry which is preliminary data.</text>
</comment>
<dbReference type="AlphaFoldDB" id="A0A084IMU2"/>
<evidence type="ECO:0000256" key="6">
    <source>
        <dbReference type="ARBA" id="ARBA00023143"/>
    </source>
</evidence>
<accession>A0A084IMU2</accession>
<keyword evidence="6 7" id="KW-0975">Bacterial flagellum</keyword>
<dbReference type="OrthoDB" id="9802553at2"/>
<dbReference type="Pfam" id="PF22638">
    <property type="entry name" value="FlgK_D1"/>
    <property type="match status" value="1"/>
</dbReference>